<evidence type="ECO:0000256" key="1">
    <source>
        <dbReference type="ARBA" id="ARBA00005534"/>
    </source>
</evidence>
<dbReference type="RefSeq" id="WP_119445456.1">
    <property type="nucleotide sequence ID" value="NZ_CP032317.1"/>
</dbReference>
<dbReference type="InterPro" id="IPR035917">
    <property type="entry name" value="YjbQ-like_sf"/>
</dbReference>
<reference evidence="2 3" key="1">
    <citation type="submission" date="2018-09" db="EMBL/GenBank/DDBJ databases">
        <title>Hymenobacter medium sp. nov., isolated from R2A medium.</title>
        <authorList>
            <person name="Yingchao G."/>
        </authorList>
    </citation>
    <scope>NUCLEOTIDE SEQUENCE [LARGE SCALE GENOMIC DNA]</scope>
    <source>
        <strain evidence="3">sh-6</strain>
    </source>
</reference>
<dbReference type="Pfam" id="PF01894">
    <property type="entry name" value="YjbQ"/>
    <property type="match status" value="1"/>
</dbReference>
<dbReference type="PANTHER" id="PTHR30615">
    <property type="entry name" value="UNCHARACTERIZED PROTEIN YJBQ-RELATED"/>
    <property type="match status" value="1"/>
</dbReference>
<gene>
    <name evidence="2" type="ORF">D3Y59_13100</name>
</gene>
<dbReference type="InterPro" id="IPR001602">
    <property type="entry name" value="UPF0047_YjbQ-like"/>
</dbReference>
<protein>
    <submittedName>
        <fullName evidence="2">YjbQ family protein</fullName>
    </submittedName>
</protein>
<dbReference type="EMBL" id="CP032317">
    <property type="protein sequence ID" value="AYA37898.1"/>
    <property type="molecule type" value="Genomic_DNA"/>
</dbReference>
<dbReference type="NCBIfam" id="TIGR00149">
    <property type="entry name" value="TIGR00149_YjbQ"/>
    <property type="match status" value="1"/>
</dbReference>
<dbReference type="PROSITE" id="PS01314">
    <property type="entry name" value="UPF0047"/>
    <property type="match status" value="1"/>
</dbReference>
<evidence type="ECO:0000313" key="3">
    <source>
        <dbReference type="Proteomes" id="UP000262802"/>
    </source>
</evidence>
<keyword evidence="3" id="KW-1185">Reference proteome</keyword>
<comment type="similarity">
    <text evidence="1">Belongs to the UPF0047 family.</text>
</comment>
<proteinExistence type="inferred from homology"/>
<dbReference type="PIRSF" id="PIRSF004681">
    <property type="entry name" value="UCP004681"/>
    <property type="match status" value="1"/>
</dbReference>
<dbReference type="PANTHER" id="PTHR30615:SF8">
    <property type="entry name" value="UPF0047 PROTEIN C4A8.02C"/>
    <property type="match status" value="1"/>
</dbReference>
<dbReference type="Proteomes" id="UP000262802">
    <property type="component" value="Chromosome"/>
</dbReference>
<dbReference type="KEGG" id="hyh:D3Y59_13100"/>
<organism evidence="2 3">
    <name type="scientific">Hymenobacter oligotrophus</name>
    <dbReference type="NCBI Taxonomy" id="2319843"/>
    <lineage>
        <taxon>Bacteria</taxon>
        <taxon>Pseudomonadati</taxon>
        <taxon>Bacteroidota</taxon>
        <taxon>Cytophagia</taxon>
        <taxon>Cytophagales</taxon>
        <taxon>Hymenobacteraceae</taxon>
        <taxon>Hymenobacter</taxon>
    </lineage>
</organism>
<dbReference type="AlphaFoldDB" id="A0A3B7QXL1"/>
<dbReference type="OrthoDB" id="9801725at2"/>
<dbReference type="Gene3D" id="2.60.120.460">
    <property type="entry name" value="YjbQ-like"/>
    <property type="match status" value="1"/>
</dbReference>
<name>A0A3B7QXL1_9BACT</name>
<evidence type="ECO:0000313" key="2">
    <source>
        <dbReference type="EMBL" id="AYA37898.1"/>
    </source>
</evidence>
<accession>A0A3B7QXL1</accession>
<dbReference type="SUPFAM" id="SSF111038">
    <property type="entry name" value="YjbQ-like"/>
    <property type="match status" value="1"/>
</dbReference>
<sequence>MISVQKRMRLPAVRRGFHLITDLITAELPELEQVRVGTLHVFIQHTSASLCINENADPTVRHDFEQFFNRTAPENAPYFRHTLEGPDDMPAHLKAALLGSSVSLPVTNGELALGTWQGVYLGEHRNDGGRRWLVLTLLGVA</sequence>